<keyword evidence="1" id="KW-1133">Transmembrane helix</keyword>
<evidence type="ECO:0000256" key="1">
    <source>
        <dbReference type="SAM" id="Phobius"/>
    </source>
</evidence>
<proteinExistence type="predicted"/>
<evidence type="ECO:0000313" key="3">
    <source>
        <dbReference type="Proteomes" id="UP000267223"/>
    </source>
</evidence>
<organism evidence="2 3">
    <name type="scientific">Hanamia caeni</name>
    <dbReference type="NCBI Taxonomy" id="2294116"/>
    <lineage>
        <taxon>Bacteria</taxon>
        <taxon>Pseudomonadati</taxon>
        <taxon>Bacteroidota</taxon>
        <taxon>Chitinophagia</taxon>
        <taxon>Chitinophagales</taxon>
        <taxon>Chitinophagaceae</taxon>
        <taxon>Hanamia</taxon>
    </lineage>
</organism>
<feature type="transmembrane region" description="Helical" evidence="1">
    <location>
        <begin position="158"/>
        <end position="182"/>
    </location>
</feature>
<accession>A0A3M9N7K7</accession>
<evidence type="ECO:0000313" key="2">
    <source>
        <dbReference type="EMBL" id="RNI33802.1"/>
    </source>
</evidence>
<comment type="caution">
    <text evidence="2">The sequence shown here is derived from an EMBL/GenBank/DDBJ whole genome shotgun (WGS) entry which is preliminary data.</text>
</comment>
<protein>
    <submittedName>
        <fullName evidence="2">Uncharacterized protein</fullName>
    </submittedName>
</protein>
<keyword evidence="1" id="KW-0812">Transmembrane</keyword>
<dbReference type="EMBL" id="RJJR01000016">
    <property type="protein sequence ID" value="RNI33802.1"/>
    <property type="molecule type" value="Genomic_DNA"/>
</dbReference>
<feature type="transmembrane region" description="Helical" evidence="1">
    <location>
        <begin position="40"/>
        <end position="62"/>
    </location>
</feature>
<name>A0A3M9N7K7_9BACT</name>
<dbReference type="AlphaFoldDB" id="A0A3M9N7K7"/>
<gene>
    <name evidence="2" type="ORF">EFY79_17585</name>
</gene>
<dbReference type="Proteomes" id="UP000267223">
    <property type="component" value="Unassembled WGS sequence"/>
</dbReference>
<sequence length="202" mass="22555">MCLSGIIKTPFQQNPVDVLLFKHDFFYHQKFKAMLKKHQILYYLKYSIPAAILYLITVVIFLSKDNYTQTWVLYLGNILFSVVIVFFVVRFANRRGRNANTRIAISAAIFTTIIGTILCLLSIFIVLAIMKPAGYADVINTASELAKPAPALEGNGHALMFILFMNAFLGNMGFGSFVSAMLPNMLKTDQSGETAIINPEKA</sequence>
<feature type="transmembrane region" description="Helical" evidence="1">
    <location>
        <begin position="74"/>
        <end position="92"/>
    </location>
</feature>
<keyword evidence="1" id="KW-0472">Membrane</keyword>
<feature type="transmembrane region" description="Helical" evidence="1">
    <location>
        <begin position="104"/>
        <end position="130"/>
    </location>
</feature>
<keyword evidence="3" id="KW-1185">Reference proteome</keyword>
<reference evidence="2 3" key="1">
    <citation type="submission" date="2018-11" db="EMBL/GenBank/DDBJ databases">
        <title>Draft genome sequence of Ferruginibacter sp. BO-59.</title>
        <authorList>
            <person name="Im W.T."/>
        </authorList>
    </citation>
    <scope>NUCLEOTIDE SEQUENCE [LARGE SCALE GENOMIC DNA]</scope>
    <source>
        <strain evidence="2 3">BO-59</strain>
    </source>
</reference>